<evidence type="ECO:0000313" key="2">
    <source>
        <dbReference type="EMBL" id="MXU94823.1"/>
    </source>
</evidence>
<sequence length="171" mass="18960">MPKADCPFPAVLAVQCTLFAPLHNQARATQPTPHAGWATQMPRSASRTPVARTAFSPTEKDPSHRSCEFQPKLRSQHHLPPRREETYRRHHIVFCTLSFSFVPKGYNHAPLLSTGIQLPRGRGGTMINGEDWQREEGKGGGAASVHQQGNGRRQPARVGLTPADSRVWNRA</sequence>
<organism evidence="2">
    <name type="scientific">Ixodes ricinus</name>
    <name type="common">Common tick</name>
    <name type="synonym">Acarus ricinus</name>
    <dbReference type="NCBI Taxonomy" id="34613"/>
    <lineage>
        <taxon>Eukaryota</taxon>
        <taxon>Metazoa</taxon>
        <taxon>Ecdysozoa</taxon>
        <taxon>Arthropoda</taxon>
        <taxon>Chelicerata</taxon>
        <taxon>Arachnida</taxon>
        <taxon>Acari</taxon>
        <taxon>Parasitiformes</taxon>
        <taxon>Ixodida</taxon>
        <taxon>Ixodoidea</taxon>
        <taxon>Ixodidae</taxon>
        <taxon>Ixodinae</taxon>
        <taxon>Ixodes</taxon>
    </lineage>
</organism>
<dbReference type="AlphaFoldDB" id="A0A6B0UY08"/>
<feature type="region of interest" description="Disordered" evidence="1">
    <location>
        <begin position="128"/>
        <end position="171"/>
    </location>
</feature>
<evidence type="ECO:0000256" key="1">
    <source>
        <dbReference type="SAM" id="MobiDB-lite"/>
    </source>
</evidence>
<name>A0A6B0UY08_IXORI</name>
<dbReference type="EMBL" id="GIFC01012740">
    <property type="protein sequence ID" value="MXU94823.1"/>
    <property type="molecule type" value="Transcribed_RNA"/>
</dbReference>
<proteinExistence type="predicted"/>
<feature type="compositionally biased region" description="Basic and acidic residues" evidence="1">
    <location>
        <begin position="58"/>
        <end position="67"/>
    </location>
</feature>
<accession>A0A6B0UY08</accession>
<reference evidence="2" key="1">
    <citation type="submission" date="2019-12" db="EMBL/GenBank/DDBJ databases">
        <title>An insight into the sialome of adult female Ixodes ricinus ticks feeding for 6 days.</title>
        <authorList>
            <person name="Perner J."/>
            <person name="Ribeiro J.M.C."/>
        </authorList>
    </citation>
    <scope>NUCLEOTIDE SEQUENCE</scope>
    <source>
        <strain evidence="2">Semi-engorged</strain>
        <tissue evidence="2">Salivary glands</tissue>
    </source>
</reference>
<protein>
    <submittedName>
        <fullName evidence="2">Uncharacterized protein</fullName>
    </submittedName>
</protein>
<feature type="region of interest" description="Disordered" evidence="1">
    <location>
        <begin position="30"/>
        <end position="82"/>
    </location>
</feature>